<dbReference type="Pfam" id="PF07904">
    <property type="entry name" value="Eaf7"/>
    <property type="match status" value="1"/>
</dbReference>
<dbReference type="STRING" id="329885.A0A4U0VAI3"/>
<feature type="region of interest" description="Disordered" evidence="8">
    <location>
        <begin position="115"/>
        <end position="136"/>
    </location>
</feature>
<dbReference type="GO" id="GO:0006357">
    <property type="term" value="P:regulation of transcription by RNA polymerase II"/>
    <property type="evidence" value="ECO:0007669"/>
    <property type="project" value="TreeGrafter"/>
</dbReference>
<comment type="similarity">
    <text evidence="2">Belongs to the EAF7 family.</text>
</comment>
<dbReference type="AlphaFoldDB" id="A0A4U0VAI3"/>
<evidence type="ECO:0000256" key="1">
    <source>
        <dbReference type="ARBA" id="ARBA00004123"/>
    </source>
</evidence>
<organism evidence="9 10">
    <name type="scientific">Friedmanniomyces endolithicus</name>
    <dbReference type="NCBI Taxonomy" id="329885"/>
    <lineage>
        <taxon>Eukaryota</taxon>
        <taxon>Fungi</taxon>
        <taxon>Dikarya</taxon>
        <taxon>Ascomycota</taxon>
        <taxon>Pezizomycotina</taxon>
        <taxon>Dothideomycetes</taxon>
        <taxon>Dothideomycetidae</taxon>
        <taxon>Mycosphaerellales</taxon>
        <taxon>Teratosphaeriaceae</taxon>
        <taxon>Friedmanniomyces</taxon>
    </lineage>
</organism>
<evidence type="ECO:0000313" key="9">
    <source>
        <dbReference type="EMBL" id="TKA45897.1"/>
    </source>
</evidence>
<feature type="compositionally biased region" description="Polar residues" evidence="8">
    <location>
        <begin position="308"/>
        <end position="317"/>
    </location>
</feature>
<keyword evidence="3" id="KW-0156">Chromatin regulator</keyword>
<dbReference type="GO" id="GO:0006325">
    <property type="term" value="P:chromatin organization"/>
    <property type="evidence" value="ECO:0007669"/>
    <property type="project" value="UniProtKB-KW"/>
</dbReference>
<dbReference type="PANTHER" id="PTHR13581:SF5">
    <property type="entry name" value="MRG_MORF4L-BINDING PROTEIN"/>
    <property type="match status" value="1"/>
</dbReference>
<name>A0A4U0VAI3_9PEZI</name>
<dbReference type="GO" id="GO:0005634">
    <property type="term" value="C:nucleus"/>
    <property type="evidence" value="ECO:0007669"/>
    <property type="project" value="UniProtKB-SubCell"/>
</dbReference>
<evidence type="ECO:0000256" key="8">
    <source>
        <dbReference type="SAM" id="MobiDB-lite"/>
    </source>
</evidence>
<feature type="region of interest" description="Disordered" evidence="8">
    <location>
        <begin position="1"/>
        <end position="43"/>
    </location>
</feature>
<comment type="function">
    <text evidence="7">Component of the NuA4 histone acetyltransferase complex which is involved in transcriptional activation of selected genes principally by acetylation of nucleosomal histone H4 and H2A. The NuA4 complex is also involved in DNA repair.</text>
</comment>
<protein>
    <recommendedName>
        <fullName evidence="11">MRG-binding protein</fullName>
    </recommendedName>
</protein>
<sequence length="317" mass="35183">MPPRKKARISQATSPTPTSQPPTPAPAEAASPSKSEDKLLTDPWTDEEEIGLFKGLMTWKPTGIHKHFRIIALHQFLLNDGYIHPRNEHTRPAGIWRKLQSLYDLEALDEREDARQLSDLSLESSNGEGDEEDDVYSEAGNKIHREDFALPDDTYADLKWQQRFASQQGSEDGSPPALPDLNLAEEPPVRFTPSFTVEPSEAPTPSRRRGRPKGAAVKGRGKALAPTSPPANKRRSARQAGSVAEEEEEQEEEGEEDDSEDEEEQGEQSEGSAPARSTRTARGRGRGTLQRARAWKRHKILQDPKSAVVNSEGRNVT</sequence>
<feature type="compositionally biased region" description="Low complexity" evidence="8">
    <location>
        <begin position="268"/>
        <end position="278"/>
    </location>
</feature>
<proteinExistence type="inferred from homology"/>
<dbReference type="GO" id="GO:0035267">
    <property type="term" value="C:NuA4 histone acetyltransferase complex"/>
    <property type="evidence" value="ECO:0007669"/>
    <property type="project" value="TreeGrafter"/>
</dbReference>
<dbReference type="Proteomes" id="UP000310066">
    <property type="component" value="Unassembled WGS sequence"/>
</dbReference>
<evidence type="ECO:0000256" key="5">
    <source>
        <dbReference type="ARBA" id="ARBA00023163"/>
    </source>
</evidence>
<evidence type="ECO:0000256" key="2">
    <source>
        <dbReference type="ARBA" id="ARBA00007117"/>
    </source>
</evidence>
<feature type="compositionally biased region" description="Acidic residues" evidence="8">
    <location>
        <begin position="244"/>
        <end position="267"/>
    </location>
</feature>
<accession>A0A4U0VAI3</accession>
<evidence type="ECO:0000256" key="7">
    <source>
        <dbReference type="ARBA" id="ARBA00025178"/>
    </source>
</evidence>
<evidence type="ECO:0000256" key="3">
    <source>
        <dbReference type="ARBA" id="ARBA00022853"/>
    </source>
</evidence>
<gene>
    <name evidence="9" type="ORF">B0A54_03582</name>
</gene>
<evidence type="ECO:0008006" key="11">
    <source>
        <dbReference type="Google" id="ProtNLM"/>
    </source>
</evidence>
<keyword evidence="4" id="KW-0805">Transcription regulation</keyword>
<dbReference type="OrthoDB" id="5595141at2759"/>
<keyword evidence="5" id="KW-0804">Transcription</keyword>
<comment type="caution">
    <text evidence="9">The sequence shown here is derived from an EMBL/GenBank/DDBJ whole genome shotgun (WGS) entry which is preliminary data.</text>
</comment>
<dbReference type="EMBL" id="NAJP01000010">
    <property type="protein sequence ID" value="TKA45897.1"/>
    <property type="molecule type" value="Genomic_DNA"/>
</dbReference>
<reference evidence="9 10" key="1">
    <citation type="submission" date="2017-03" db="EMBL/GenBank/DDBJ databases">
        <title>Genomes of endolithic fungi from Antarctica.</title>
        <authorList>
            <person name="Coleine C."/>
            <person name="Masonjones S."/>
            <person name="Stajich J.E."/>
        </authorList>
    </citation>
    <scope>NUCLEOTIDE SEQUENCE [LARGE SCALE GENOMIC DNA]</scope>
    <source>
        <strain evidence="9 10">CCFEE 5311</strain>
    </source>
</reference>
<comment type="subcellular location">
    <subcellularLocation>
        <location evidence="1">Nucleus</location>
    </subcellularLocation>
</comment>
<dbReference type="InterPro" id="IPR012423">
    <property type="entry name" value="Eaf7/MRGBP"/>
</dbReference>
<dbReference type="PANTHER" id="PTHR13581">
    <property type="entry name" value="MRG-BINDING PROTEIN"/>
    <property type="match status" value="1"/>
</dbReference>
<keyword evidence="6" id="KW-0539">Nucleus</keyword>
<evidence type="ECO:0000256" key="4">
    <source>
        <dbReference type="ARBA" id="ARBA00023015"/>
    </source>
</evidence>
<evidence type="ECO:0000256" key="6">
    <source>
        <dbReference type="ARBA" id="ARBA00023242"/>
    </source>
</evidence>
<feature type="region of interest" description="Disordered" evidence="8">
    <location>
        <begin position="164"/>
        <end position="317"/>
    </location>
</feature>
<evidence type="ECO:0000313" key="10">
    <source>
        <dbReference type="Proteomes" id="UP000310066"/>
    </source>
</evidence>